<dbReference type="EMBL" id="RCZC01000001">
    <property type="protein sequence ID" value="TPG56516.1"/>
    <property type="molecule type" value="Genomic_DNA"/>
</dbReference>
<dbReference type="PANTHER" id="PTHR30629">
    <property type="entry name" value="PROPHAGE INTEGRASE"/>
    <property type="match status" value="1"/>
</dbReference>
<dbReference type="AlphaFoldDB" id="A0A502G5N8"/>
<dbReference type="Proteomes" id="UP000319931">
    <property type="component" value="Unassembled WGS sequence"/>
</dbReference>
<evidence type="ECO:0000256" key="1">
    <source>
        <dbReference type="ARBA" id="ARBA00008857"/>
    </source>
</evidence>
<evidence type="ECO:0000259" key="3">
    <source>
        <dbReference type="Pfam" id="PF13356"/>
    </source>
</evidence>
<accession>A0A502G5N8</accession>
<dbReference type="GO" id="GO:0015074">
    <property type="term" value="P:DNA integration"/>
    <property type="evidence" value="ECO:0007669"/>
    <property type="project" value="UniProtKB-KW"/>
</dbReference>
<keyword evidence="5" id="KW-1185">Reference proteome</keyword>
<evidence type="ECO:0000313" key="5">
    <source>
        <dbReference type="Proteomes" id="UP000319931"/>
    </source>
</evidence>
<dbReference type="InterPro" id="IPR050808">
    <property type="entry name" value="Phage_Integrase"/>
</dbReference>
<reference evidence="4 5" key="1">
    <citation type="journal article" date="2019" name="Environ. Microbiol.">
        <title>Species interactions and distinct microbial communities in high Arctic permafrost affected cryosols are associated with the CH4 and CO2 gas fluxes.</title>
        <authorList>
            <person name="Altshuler I."/>
            <person name="Hamel J."/>
            <person name="Turney S."/>
            <person name="Magnuson E."/>
            <person name="Levesque R."/>
            <person name="Greer C."/>
            <person name="Whyte L.G."/>
        </authorList>
    </citation>
    <scope>NUCLEOTIDE SEQUENCE [LARGE SCALE GENOMIC DNA]</scope>
    <source>
        <strain evidence="4 5">E6.1</strain>
    </source>
</reference>
<comment type="similarity">
    <text evidence="1">Belongs to the 'phage' integrase family.</text>
</comment>
<dbReference type="Gene3D" id="3.30.160.390">
    <property type="entry name" value="Integrase, DNA-binding domain"/>
    <property type="match status" value="1"/>
</dbReference>
<dbReference type="InterPro" id="IPR038488">
    <property type="entry name" value="Integrase_DNA-bd_sf"/>
</dbReference>
<proteinExistence type="inferred from homology"/>
<gene>
    <name evidence="4" type="ORF">EAH76_03000</name>
</gene>
<protein>
    <submittedName>
        <fullName evidence="4">DUF4102 domain-containing protein</fullName>
    </submittedName>
</protein>
<feature type="domain" description="Integrase DNA-binding" evidence="3">
    <location>
        <begin position="3"/>
        <end position="87"/>
    </location>
</feature>
<sequence length="108" mass="12101">MALTALAIRNAKPRAKPHKLADAHSLYLLITPSGAKYWRLGYRFLDKQKTLALGVWPDVGLAEARDKRDAARKLIADSVDPLIETRRRKLCAQIDATIFQGCRRGMVS</sequence>
<evidence type="ECO:0000313" key="4">
    <source>
        <dbReference type="EMBL" id="TPG56516.1"/>
    </source>
</evidence>
<dbReference type="OrthoDB" id="7388552at2"/>
<dbReference type="RefSeq" id="WP_140847897.1">
    <property type="nucleotide sequence ID" value="NZ_RCZC01000001.1"/>
</dbReference>
<keyword evidence="2" id="KW-0229">DNA integration</keyword>
<evidence type="ECO:0000256" key="2">
    <source>
        <dbReference type="ARBA" id="ARBA00022908"/>
    </source>
</evidence>
<dbReference type="Pfam" id="PF13356">
    <property type="entry name" value="Arm-DNA-bind_3"/>
    <property type="match status" value="1"/>
</dbReference>
<dbReference type="PANTHER" id="PTHR30629:SF2">
    <property type="entry name" value="PROPHAGE INTEGRASE INTS-RELATED"/>
    <property type="match status" value="1"/>
</dbReference>
<organism evidence="4 5">
    <name type="scientific">Sphingomonas glacialis</name>
    <dbReference type="NCBI Taxonomy" id="658225"/>
    <lineage>
        <taxon>Bacteria</taxon>
        <taxon>Pseudomonadati</taxon>
        <taxon>Pseudomonadota</taxon>
        <taxon>Alphaproteobacteria</taxon>
        <taxon>Sphingomonadales</taxon>
        <taxon>Sphingomonadaceae</taxon>
        <taxon>Sphingomonas</taxon>
    </lineage>
</organism>
<dbReference type="InterPro" id="IPR025166">
    <property type="entry name" value="Integrase_DNA_bind_dom"/>
</dbReference>
<comment type="caution">
    <text evidence="4">The sequence shown here is derived from an EMBL/GenBank/DDBJ whole genome shotgun (WGS) entry which is preliminary data.</text>
</comment>
<name>A0A502G5N8_9SPHN</name>